<reference evidence="3 4" key="1">
    <citation type="journal article" date="2021" name="Int. J. Syst. Evol. Microbiol.">
        <title>Reticulibacter mediterranei gen. nov., sp. nov., within the new family Reticulibacteraceae fam. nov., and Ktedonospora formicarum gen. nov., sp. nov., Ktedonobacter robiniae sp. nov., Dictyobacter formicarum sp. nov. and Dictyobacter arantiisoli sp. nov., belonging to the class Ktedonobacteria.</title>
        <authorList>
            <person name="Yabe S."/>
            <person name="Zheng Y."/>
            <person name="Wang C.M."/>
            <person name="Sakai Y."/>
            <person name="Abe K."/>
            <person name="Yokota A."/>
            <person name="Donadio S."/>
            <person name="Cavaletti L."/>
            <person name="Monciardini P."/>
        </authorList>
    </citation>
    <scope>NUCLEOTIDE SEQUENCE [LARGE SCALE GENOMIC DNA]</scope>
    <source>
        <strain evidence="3 4">SOSP1-30</strain>
    </source>
</reference>
<accession>A0ABQ3V0L7</accession>
<evidence type="ECO:0000313" key="3">
    <source>
        <dbReference type="EMBL" id="GHO58434.1"/>
    </source>
</evidence>
<proteinExistence type="inferred from homology"/>
<dbReference type="Proteomes" id="UP000654345">
    <property type="component" value="Unassembled WGS sequence"/>
</dbReference>
<feature type="domain" description="Tail sheath protein C-terminal" evidence="2">
    <location>
        <begin position="29"/>
        <end position="133"/>
    </location>
</feature>
<comment type="similarity">
    <text evidence="1">Belongs to the myoviridae tail sheath protein family.</text>
</comment>
<dbReference type="InterPro" id="IPR020287">
    <property type="entry name" value="Tail_sheath_C"/>
</dbReference>
<evidence type="ECO:0000256" key="1">
    <source>
        <dbReference type="ARBA" id="ARBA00008005"/>
    </source>
</evidence>
<name>A0ABQ3V0L7_9CHLR</name>
<organism evidence="3 4">
    <name type="scientific">Ktedonobacter robiniae</name>
    <dbReference type="NCBI Taxonomy" id="2778365"/>
    <lineage>
        <taxon>Bacteria</taxon>
        <taxon>Bacillati</taxon>
        <taxon>Chloroflexota</taxon>
        <taxon>Ktedonobacteria</taxon>
        <taxon>Ktedonobacterales</taxon>
        <taxon>Ktedonobacteraceae</taxon>
        <taxon>Ktedonobacter</taxon>
    </lineage>
</organism>
<gene>
    <name evidence="3" type="ORF">KSB_69090</name>
</gene>
<protein>
    <recommendedName>
        <fullName evidence="2">Tail sheath protein C-terminal domain-containing protein</fullName>
    </recommendedName>
</protein>
<keyword evidence="4" id="KW-1185">Reference proteome</keyword>
<dbReference type="InterPro" id="IPR052042">
    <property type="entry name" value="Tail_sheath_structural"/>
</dbReference>
<dbReference type="PANTHER" id="PTHR35861">
    <property type="match status" value="1"/>
</dbReference>
<evidence type="ECO:0000259" key="2">
    <source>
        <dbReference type="Pfam" id="PF17482"/>
    </source>
</evidence>
<dbReference type="Pfam" id="PF17482">
    <property type="entry name" value="Phage_sheath_1C"/>
    <property type="match status" value="1"/>
</dbReference>
<dbReference type="PANTHER" id="PTHR35861:SF1">
    <property type="entry name" value="PHAGE TAIL SHEATH PROTEIN"/>
    <property type="match status" value="1"/>
</dbReference>
<evidence type="ECO:0000313" key="4">
    <source>
        <dbReference type="Proteomes" id="UP000654345"/>
    </source>
</evidence>
<comment type="caution">
    <text evidence="3">The sequence shown here is derived from an EMBL/GenBank/DDBJ whole genome shotgun (WGS) entry which is preliminary data.</text>
</comment>
<dbReference type="EMBL" id="BNJG01000003">
    <property type="protein sequence ID" value="GHO58434.1"/>
    <property type="molecule type" value="Genomic_DNA"/>
</dbReference>
<sequence>MNQSGVNCLRSFAREGIRVWGARTIADGSSEWRYLNVRRLFNMIEESIATSTRWIVFEPNDRTLWKSIRRDLSAFLTRLWRDGALMGRTPQEAFFVKCDEETNPPDTIDAGMVVTVIGIAPVKPAEFIVFRISQHASGLDTETVGGFNA</sequence>